<dbReference type="PANTHER" id="PTHR33841">
    <property type="entry name" value="DNA METHYLTRANSFERASE YEEA-RELATED"/>
    <property type="match status" value="1"/>
</dbReference>
<comment type="catalytic activity">
    <reaction evidence="4">
        <text>a 2'-deoxyadenosine in DNA + S-adenosyl-L-methionine = an N(6)-methyl-2'-deoxyadenosine in DNA + S-adenosyl-L-homocysteine + H(+)</text>
        <dbReference type="Rhea" id="RHEA:15197"/>
        <dbReference type="Rhea" id="RHEA-COMP:12418"/>
        <dbReference type="Rhea" id="RHEA-COMP:12419"/>
        <dbReference type="ChEBI" id="CHEBI:15378"/>
        <dbReference type="ChEBI" id="CHEBI:57856"/>
        <dbReference type="ChEBI" id="CHEBI:59789"/>
        <dbReference type="ChEBI" id="CHEBI:90615"/>
        <dbReference type="ChEBI" id="CHEBI:90616"/>
        <dbReference type="EC" id="2.1.1.72"/>
    </reaction>
</comment>
<dbReference type="Pfam" id="PF20473">
    <property type="entry name" value="MmeI_Mtase"/>
    <property type="match status" value="1"/>
</dbReference>
<evidence type="ECO:0000313" key="7">
    <source>
        <dbReference type="Proteomes" id="UP000179769"/>
    </source>
</evidence>
<evidence type="ECO:0000256" key="1">
    <source>
        <dbReference type="ARBA" id="ARBA00011900"/>
    </source>
</evidence>
<evidence type="ECO:0000256" key="3">
    <source>
        <dbReference type="ARBA" id="ARBA00022679"/>
    </source>
</evidence>
<accession>A0A1S1QUB2</accession>
<dbReference type="Gene3D" id="3.40.50.150">
    <property type="entry name" value="Vaccinia Virus protein VP39"/>
    <property type="match status" value="1"/>
</dbReference>
<dbReference type="PANTHER" id="PTHR33841:SF1">
    <property type="entry name" value="DNA METHYLTRANSFERASE A"/>
    <property type="match status" value="1"/>
</dbReference>
<proteinExistence type="predicted"/>
<evidence type="ECO:0000256" key="4">
    <source>
        <dbReference type="ARBA" id="ARBA00047942"/>
    </source>
</evidence>
<dbReference type="InterPro" id="IPR046816">
    <property type="entry name" value="MmeI_Mtase"/>
</dbReference>
<reference evidence="7" key="1">
    <citation type="submission" date="2016-07" db="EMBL/GenBank/DDBJ databases">
        <title>Frankia sp. NRRL B-16219 Genome sequencing.</title>
        <authorList>
            <person name="Ghodhbane-Gtari F."/>
            <person name="Swanson E."/>
            <person name="Gueddou A."/>
            <person name="Louati M."/>
            <person name="Nouioui I."/>
            <person name="Hezbri K."/>
            <person name="Abebe-Akele F."/>
            <person name="Simpson S."/>
            <person name="Morris K."/>
            <person name="Thomas K."/>
            <person name="Gtari M."/>
            <person name="Tisa L.S."/>
        </authorList>
    </citation>
    <scope>NUCLEOTIDE SEQUENCE [LARGE SCALE GENOMIC DNA]</scope>
    <source>
        <strain evidence="7">NRRL B-16219</strain>
    </source>
</reference>
<organism evidence="6 7">
    <name type="scientific">Parafrankia soli</name>
    <dbReference type="NCBI Taxonomy" id="2599596"/>
    <lineage>
        <taxon>Bacteria</taxon>
        <taxon>Bacillati</taxon>
        <taxon>Actinomycetota</taxon>
        <taxon>Actinomycetes</taxon>
        <taxon>Frankiales</taxon>
        <taxon>Frankiaceae</taxon>
        <taxon>Parafrankia</taxon>
    </lineage>
</organism>
<keyword evidence="3" id="KW-0808">Transferase</keyword>
<evidence type="ECO:0000313" key="6">
    <source>
        <dbReference type="EMBL" id="OHV38288.1"/>
    </source>
</evidence>
<protein>
    <recommendedName>
        <fullName evidence="1">site-specific DNA-methyltransferase (adenine-specific)</fullName>
        <ecNumber evidence="1">2.1.1.72</ecNumber>
    </recommendedName>
</protein>
<keyword evidence="2" id="KW-0489">Methyltransferase</keyword>
<dbReference type="InterPro" id="IPR029063">
    <property type="entry name" value="SAM-dependent_MTases_sf"/>
</dbReference>
<evidence type="ECO:0000256" key="2">
    <source>
        <dbReference type="ARBA" id="ARBA00022603"/>
    </source>
</evidence>
<dbReference type="Proteomes" id="UP000179769">
    <property type="component" value="Unassembled WGS sequence"/>
</dbReference>
<name>A0A1S1QUB2_9ACTN</name>
<dbReference type="InterPro" id="IPR050953">
    <property type="entry name" value="N4_N6_ade-DNA_methylase"/>
</dbReference>
<dbReference type="OrthoDB" id="4280289at2"/>
<dbReference type="EC" id="2.1.1.72" evidence="1"/>
<sequence>MKENRQATIRAAGVLADDLNAQGVEPSEAAQVAACWAHTATVILWCERLDLLPARISAGRELTGAVRAGVEDLAAHPATAGFADPAVNPAMRVTPGLAALAELGDALAASPDHGWDTWTVGDLYQELSAEARKERALAQTPRFIAYPLVDWTVGRAMLDLGDDAKDIRVIDPACGTGHLLVAAVRKVRHLPHRMGMLRIDRAVDAVRGVDLDPYAALIARWRLAVECLPYPRPAIWGDLDPDLPIHVAPANSLLDTHPLLEPGQYHA</sequence>
<dbReference type="GO" id="GO:0009007">
    <property type="term" value="F:site-specific DNA-methyltransferase (adenine-specific) activity"/>
    <property type="evidence" value="ECO:0007669"/>
    <property type="project" value="UniProtKB-EC"/>
</dbReference>
<dbReference type="RefSeq" id="WP_071061404.1">
    <property type="nucleotide sequence ID" value="NZ_MAXA01000106.1"/>
</dbReference>
<dbReference type="EMBL" id="MAXA01000106">
    <property type="protein sequence ID" value="OHV38288.1"/>
    <property type="molecule type" value="Genomic_DNA"/>
</dbReference>
<dbReference type="GO" id="GO:0032259">
    <property type="term" value="P:methylation"/>
    <property type="evidence" value="ECO:0007669"/>
    <property type="project" value="UniProtKB-KW"/>
</dbReference>
<keyword evidence="7" id="KW-1185">Reference proteome</keyword>
<comment type="caution">
    <text evidence="6">The sequence shown here is derived from an EMBL/GenBank/DDBJ whole genome shotgun (WGS) entry which is preliminary data.</text>
</comment>
<dbReference type="AlphaFoldDB" id="A0A1S1QUB2"/>
<gene>
    <name evidence="6" type="ORF">BBK14_33140</name>
</gene>
<evidence type="ECO:0000259" key="5">
    <source>
        <dbReference type="Pfam" id="PF20473"/>
    </source>
</evidence>
<feature type="domain" description="MmeI-like DNA-methyltransferase" evidence="5">
    <location>
        <begin position="156"/>
        <end position="224"/>
    </location>
</feature>
<dbReference type="SUPFAM" id="SSF53335">
    <property type="entry name" value="S-adenosyl-L-methionine-dependent methyltransferases"/>
    <property type="match status" value="1"/>
</dbReference>